<accession>A0A822ZWV1</accession>
<keyword evidence="4" id="KW-1185">Reference proteome</keyword>
<evidence type="ECO:0000313" key="3">
    <source>
        <dbReference type="EMBL" id="DAD47815.1"/>
    </source>
</evidence>
<evidence type="ECO:0000313" key="4">
    <source>
        <dbReference type="Proteomes" id="UP000607653"/>
    </source>
</evidence>
<dbReference type="AlphaFoldDB" id="A0A822ZWV1"/>
<sequence length="210" mass="21996">MESKSRKPMEEMVSQCLRHPVRHEGGLGGVLLKKEGPVMAGAHVITTWTGWFLEGAKQVAAGCRGGRIAVATAFVGKMNGGCRTGPTCPGPPEAGMRGRCGRSPDRMGCTAREARGRGSSGLLDTRAGTCVGGVSRCIGGGWGRSVVSPSLISIFFSVGVGVVAWVFWRGTRQAAGSKGGGVAFPPPIRGMRLRRLDHRNTRGTTRGGHQ</sequence>
<keyword evidence="2" id="KW-0812">Transmembrane</keyword>
<protein>
    <submittedName>
        <fullName evidence="3">Uncharacterized protein</fullName>
    </submittedName>
</protein>
<feature type="region of interest" description="Disordered" evidence="1">
    <location>
        <begin position="176"/>
        <end position="210"/>
    </location>
</feature>
<dbReference type="Proteomes" id="UP000607653">
    <property type="component" value="Unassembled WGS sequence"/>
</dbReference>
<name>A0A822ZWV1_NELNU</name>
<evidence type="ECO:0000256" key="2">
    <source>
        <dbReference type="SAM" id="Phobius"/>
    </source>
</evidence>
<feature type="transmembrane region" description="Helical" evidence="2">
    <location>
        <begin position="146"/>
        <end position="168"/>
    </location>
</feature>
<reference evidence="3 4" key="1">
    <citation type="journal article" date="2020" name="Mol. Biol. Evol.">
        <title>Distinct Expression and Methylation Patterns for Genes with Different Fates following a Single Whole-Genome Duplication in Flowering Plants.</title>
        <authorList>
            <person name="Shi T."/>
            <person name="Rahmani R.S."/>
            <person name="Gugger P.F."/>
            <person name="Wang M."/>
            <person name="Li H."/>
            <person name="Zhang Y."/>
            <person name="Li Z."/>
            <person name="Wang Q."/>
            <person name="Van de Peer Y."/>
            <person name="Marchal K."/>
            <person name="Chen J."/>
        </authorList>
    </citation>
    <scope>NUCLEOTIDE SEQUENCE [LARGE SCALE GENOMIC DNA]</scope>
    <source>
        <tissue evidence="3">Leaf</tissue>
    </source>
</reference>
<organism evidence="3 4">
    <name type="scientific">Nelumbo nucifera</name>
    <name type="common">Sacred lotus</name>
    <dbReference type="NCBI Taxonomy" id="4432"/>
    <lineage>
        <taxon>Eukaryota</taxon>
        <taxon>Viridiplantae</taxon>
        <taxon>Streptophyta</taxon>
        <taxon>Embryophyta</taxon>
        <taxon>Tracheophyta</taxon>
        <taxon>Spermatophyta</taxon>
        <taxon>Magnoliopsida</taxon>
        <taxon>Proteales</taxon>
        <taxon>Nelumbonaceae</taxon>
        <taxon>Nelumbo</taxon>
    </lineage>
</organism>
<comment type="caution">
    <text evidence="3">The sequence shown here is derived from an EMBL/GenBank/DDBJ whole genome shotgun (WGS) entry which is preliminary data.</text>
</comment>
<keyword evidence="2" id="KW-0472">Membrane</keyword>
<proteinExistence type="predicted"/>
<evidence type="ECO:0000256" key="1">
    <source>
        <dbReference type="SAM" id="MobiDB-lite"/>
    </source>
</evidence>
<keyword evidence="2" id="KW-1133">Transmembrane helix</keyword>
<dbReference type="EMBL" id="DUZY01000008">
    <property type="protein sequence ID" value="DAD47815.1"/>
    <property type="molecule type" value="Genomic_DNA"/>
</dbReference>
<gene>
    <name evidence="3" type="ORF">HUJ06_017752</name>
</gene>